<evidence type="ECO:0000256" key="3">
    <source>
        <dbReference type="ARBA" id="ARBA00022777"/>
    </source>
</evidence>
<dbReference type="InterPro" id="IPR017441">
    <property type="entry name" value="Protein_kinase_ATP_BS"/>
</dbReference>
<keyword evidence="1" id="KW-0808">Transferase</keyword>
<gene>
    <name evidence="8" type="ORF">Pme01_55450</name>
</gene>
<proteinExistence type="predicted"/>
<comment type="caution">
    <text evidence="8">The sequence shown here is derived from an EMBL/GenBank/DDBJ whole genome shotgun (WGS) entry which is preliminary data.</text>
</comment>
<accession>A0A8J3TGC8</accession>
<feature type="domain" description="Protein kinase" evidence="7">
    <location>
        <begin position="8"/>
        <end position="301"/>
    </location>
</feature>
<dbReference type="EMBL" id="BOON01000061">
    <property type="protein sequence ID" value="GII25948.1"/>
    <property type="molecule type" value="Genomic_DNA"/>
</dbReference>
<name>A0A8J3TGC8_9ACTN</name>
<reference evidence="8" key="1">
    <citation type="submission" date="2021-01" db="EMBL/GenBank/DDBJ databases">
        <title>Whole genome shotgun sequence of Planosporangium mesophilum NBRC 109066.</title>
        <authorList>
            <person name="Komaki H."/>
            <person name="Tamura T."/>
        </authorList>
    </citation>
    <scope>NUCLEOTIDE SEQUENCE</scope>
    <source>
        <strain evidence="8">NBRC 109066</strain>
    </source>
</reference>
<evidence type="ECO:0000256" key="1">
    <source>
        <dbReference type="ARBA" id="ARBA00022679"/>
    </source>
</evidence>
<dbReference type="PROSITE" id="PS00108">
    <property type="entry name" value="PROTEIN_KINASE_ST"/>
    <property type="match status" value="1"/>
</dbReference>
<dbReference type="PROSITE" id="PS00107">
    <property type="entry name" value="PROTEIN_KINASE_ATP"/>
    <property type="match status" value="1"/>
</dbReference>
<dbReference type="InterPro" id="IPR011009">
    <property type="entry name" value="Kinase-like_dom_sf"/>
</dbReference>
<dbReference type="GO" id="GO:0005524">
    <property type="term" value="F:ATP binding"/>
    <property type="evidence" value="ECO:0007669"/>
    <property type="project" value="UniProtKB-UniRule"/>
</dbReference>
<evidence type="ECO:0000313" key="8">
    <source>
        <dbReference type="EMBL" id="GII25948.1"/>
    </source>
</evidence>
<dbReference type="Pfam" id="PF00069">
    <property type="entry name" value="Pkinase"/>
    <property type="match status" value="1"/>
</dbReference>
<dbReference type="GO" id="GO:0004674">
    <property type="term" value="F:protein serine/threonine kinase activity"/>
    <property type="evidence" value="ECO:0007669"/>
    <property type="project" value="TreeGrafter"/>
</dbReference>
<keyword evidence="9" id="KW-1185">Reference proteome</keyword>
<dbReference type="PANTHER" id="PTHR43289:SF30">
    <property type="entry name" value="NON-SPECIFIC SERINE_THREONINE PROTEIN KINASE"/>
    <property type="match status" value="1"/>
</dbReference>
<keyword evidence="4 5" id="KW-0067">ATP-binding</keyword>
<evidence type="ECO:0000313" key="9">
    <source>
        <dbReference type="Proteomes" id="UP000599074"/>
    </source>
</evidence>
<feature type="binding site" evidence="5">
    <location>
        <position position="37"/>
    </location>
    <ligand>
        <name>ATP</name>
        <dbReference type="ChEBI" id="CHEBI:30616"/>
    </ligand>
</feature>
<evidence type="ECO:0000256" key="2">
    <source>
        <dbReference type="ARBA" id="ARBA00022741"/>
    </source>
</evidence>
<dbReference type="Gene3D" id="3.30.200.20">
    <property type="entry name" value="Phosphorylase Kinase, domain 1"/>
    <property type="match status" value="1"/>
</dbReference>
<dbReference type="AlphaFoldDB" id="A0A8J3TGC8"/>
<dbReference type="Proteomes" id="UP000599074">
    <property type="component" value="Unassembled WGS sequence"/>
</dbReference>
<dbReference type="SUPFAM" id="SSF56112">
    <property type="entry name" value="Protein kinase-like (PK-like)"/>
    <property type="match status" value="1"/>
</dbReference>
<dbReference type="InterPro" id="IPR000719">
    <property type="entry name" value="Prot_kinase_dom"/>
</dbReference>
<keyword evidence="3 8" id="KW-0418">Kinase</keyword>
<evidence type="ECO:0000259" key="7">
    <source>
        <dbReference type="PROSITE" id="PS50011"/>
    </source>
</evidence>
<evidence type="ECO:0000256" key="5">
    <source>
        <dbReference type="PROSITE-ProRule" id="PRU10141"/>
    </source>
</evidence>
<evidence type="ECO:0000256" key="6">
    <source>
        <dbReference type="SAM" id="MobiDB-lite"/>
    </source>
</evidence>
<feature type="region of interest" description="Disordered" evidence="6">
    <location>
        <begin position="303"/>
        <end position="345"/>
    </location>
</feature>
<dbReference type="PROSITE" id="PS50011">
    <property type="entry name" value="PROTEIN_KINASE_DOM"/>
    <property type="match status" value="1"/>
</dbReference>
<dbReference type="SMART" id="SM00220">
    <property type="entry name" value="S_TKc"/>
    <property type="match status" value="1"/>
</dbReference>
<dbReference type="Gene3D" id="1.10.510.10">
    <property type="entry name" value="Transferase(Phosphotransferase) domain 1"/>
    <property type="match status" value="1"/>
</dbReference>
<dbReference type="InterPro" id="IPR008271">
    <property type="entry name" value="Ser/Thr_kinase_AS"/>
</dbReference>
<dbReference type="RefSeq" id="WP_168117410.1">
    <property type="nucleotide sequence ID" value="NZ_BOON01000061.1"/>
</dbReference>
<dbReference type="PANTHER" id="PTHR43289">
    <property type="entry name" value="MITOGEN-ACTIVATED PROTEIN KINASE KINASE KINASE 20-RELATED"/>
    <property type="match status" value="1"/>
</dbReference>
<keyword evidence="2 5" id="KW-0547">Nucleotide-binding</keyword>
<organism evidence="8 9">
    <name type="scientific">Planosporangium mesophilum</name>
    <dbReference type="NCBI Taxonomy" id="689768"/>
    <lineage>
        <taxon>Bacteria</taxon>
        <taxon>Bacillati</taxon>
        <taxon>Actinomycetota</taxon>
        <taxon>Actinomycetes</taxon>
        <taxon>Micromonosporales</taxon>
        <taxon>Micromonosporaceae</taxon>
        <taxon>Planosporangium</taxon>
    </lineage>
</organism>
<protein>
    <submittedName>
        <fullName evidence="8">Putative serine/threonine-protein kinase PknA</fullName>
    </submittedName>
</protein>
<evidence type="ECO:0000256" key="4">
    <source>
        <dbReference type="ARBA" id="ARBA00022840"/>
    </source>
</evidence>
<sequence>MRMLGGRYQLEQRIGVGGMSEVWRGYDRVLARPVAVKLLTPEAAVRHLPPRHARVRYTMAPDLVASDPVASDPVAEAARAEARSAAQLIHPNVAGVFDFGRAAAGPAGRPGPYIVMELVEGATLAEHLAAGPLDWDIAVRICAEVSAGLAAAHSHGIVHRDIKPANIMLTPSGVKVLDFGIATSAGQCDQQPDGTVLGTPAYLAPERISGGPATPATDMYSVGVLLYECLTGRLPWPCDTPTRMLEAHRYGRPAPLPAIAGLAPEAADLCTDCLNEAPAERPTSHVAALVLAEAVDARVYVPPVGASAPPPPTAREHVGRHRAATEPDAWLSRPTEASRRPAPRG</sequence>
<dbReference type="CDD" id="cd14014">
    <property type="entry name" value="STKc_PknB_like"/>
    <property type="match status" value="1"/>
</dbReference>